<sequence length="284" mass="30992">MNQETVTYLTNIVIGVILGALATNYWRQRRYAPVLTAWVVAAWVLTAADILFAARQVMSPGVGRLLPTLCVTLGHAVLFIGAQKTAGRTTAWPLLAGVMLAHAAGLIAFLVSFEASSNFRMAFNGLIWGGLSVACGLSLRRSPGYFWRPAFAPAQVFFAHAGFHAARVLLAVLAAHFEWPRTLLVLQVAGDLEVSFFMVALFVGLLVANLQVQHEELMRTRAEVDALSGLLPICAWCKKIRDDEGYWQQVESYFGRRSGVRFTHGVCLDCMGKVADDVPGKPVA</sequence>
<keyword evidence="3" id="KW-1185">Reference proteome</keyword>
<feature type="transmembrane region" description="Helical" evidence="1">
    <location>
        <begin position="194"/>
        <end position="212"/>
    </location>
</feature>
<feature type="transmembrane region" description="Helical" evidence="1">
    <location>
        <begin position="94"/>
        <end position="113"/>
    </location>
</feature>
<dbReference type="EMBL" id="CP080507">
    <property type="protein sequence ID" value="QYM79472.1"/>
    <property type="molecule type" value="Genomic_DNA"/>
</dbReference>
<keyword evidence="1" id="KW-0472">Membrane</keyword>
<protein>
    <submittedName>
        <fullName evidence="2">Uncharacterized protein</fullName>
    </submittedName>
</protein>
<dbReference type="Proteomes" id="UP000825051">
    <property type="component" value="Chromosome"/>
</dbReference>
<evidence type="ECO:0000313" key="2">
    <source>
        <dbReference type="EMBL" id="QYM79472.1"/>
    </source>
</evidence>
<evidence type="ECO:0000256" key="1">
    <source>
        <dbReference type="SAM" id="Phobius"/>
    </source>
</evidence>
<feature type="transmembrane region" description="Helical" evidence="1">
    <location>
        <begin position="119"/>
        <end position="139"/>
    </location>
</feature>
<feature type="transmembrane region" description="Helical" evidence="1">
    <location>
        <begin position="6"/>
        <end position="26"/>
    </location>
</feature>
<evidence type="ECO:0000313" key="3">
    <source>
        <dbReference type="Proteomes" id="UP000825051"/>
    </source>
</evidence>
<accession>A0A8F9TXR0</accession>
<feature type="transmembrane region" description="Helical" evidence="1">
    <location>
        <begin position="65"/>
        <end position="82"/>
    </location>
</feature>
<feature type="transmembrane region" description="Helical" evidence="1">
    <location>
        <begin position="151"/>
        <end position="174"/>
    </location>
</feature>
<dbReference type="KEGG" id="ole:K0B96_02320"/>
<keyword evidence="1" id="KW-0812">Transmembrane</keyword>
<feature type="transmembrane region" description="Helical" evidence="1">
    <location>
        <begin position="33"/>
        <end position="53"/>
    </location>
</feature>
<organism evidence="2 3">
    <name type="scientific">Horticoccus luteus</name>
    <dbReference type="NCBI Taxonomy" id="2862869"/>
    <lineage>
        <taxon>Bacteria</taxon>
        <taxon>Pseudomonadati</taxon>
        <taxon>Verrucomicrobiota</taxon>
        <taxon>Opitutia</taxon>
        <taxon>Opitutales</taxon>
        <taxon>Opitutaceae</taxon>
        <taxon>Horticoccus</taxon>
    </lineage>
</organism>
<keyword evidence="1" id="KW-1133">Transmembrane helix</keyword>
<proteinExistence type="predicted"/>
<gene>
    <name evidence="2" type="ORF">K0B96_02320</name>
</gene>
<dbReference type="RefSeq" id="WP_220163389.1">
    <property type="nucleotide sequence ID" value="NZ_CP080507.1"/>
</dbReference>
<name>A0A8F9TXR0_9BACT</name>
<reference evidence="2" key="1">
    <citation type="submission" date="2021-08" db="EMBL/GenBank/DDBJ databases">
        <title>Genome of a novel bacterium of the phylum Verrucomicrobia, Oleiharenicola sp. KSB-15.</title>
        <authorList>
            <person name="Chung J.-H."/>
            <person name="Ahn J.-H."/>
            <person name="Yoon Y."/>
            <person name="Kim D.-Y."/>
            <person name="An S.-H."/>
            <person name="Park I."/>
            <person name="Yeon J."/>
        </authorList>
    </citation>
    <scope>NUCLEOTIDE SEQUENCE</scope>
    <source>
        <strain evidence="2">KSB-15</strain>
    </source>
</reference>
<dbReference type="AlphaFoldDB" id="A0A8F9TXR0"/>